<sequence length="276" mass="31066">MFNGRDIVIATMHGKEMVIAPLLQKELGVIAQIPPMFDTDRYGTFTGEIARNLDVLAVARQKCIAAMELTGCSLAVASEGSFGPHPQLFFTGCDDELMLFIDREDDLEIFCRNISLHTNFGREEVSTEESLMAFAKKTKFPSHKLILRATKEHQTKFIKGIDTWEGLLANYRNLKGSKIEAETDMRAMNNPSRMMVIEQTTRKLVEKIKRCCPHCQIPGFDVVAIEPGLPCEICHQPTESALAHVLGCKKCGFEQRNLYPRGLKVEEATYCQYCNP</sequence>
<organism evidence="2 3">
    <name type="scientific">Mucilaginibacter straminoryzae</name>
    <dbReference type="NCBI Taxonomy" id="2932774"/>
    <lineage>
        <taxon>Bacteria</taxon>
        <taxon>Pseudomonadati</taxon>
        <taxon>Bacteroidota</taxon>
        <taxon>Sphingobacteriia</taxon>
        <taxon>Sphingobacteriales</taxon>
        <taxon>Sphingobacteriaceae</taxon>
        <taxon>Mucilaginibacter</taxon>
    </lineage>
</organism>
<accession>A0A9X1X6I4</accession>
<dbReference type="EMBL" id="JALJEJ010000003">
    <property type="protein sequence ID" value="MCJ8209584.1"/>
    <property type="molecule type" value="Genomic_DNA"/>
</dbReference>
<dbReference type="Proteomes" id="UP001139450">
    <property type="component" value="Unassembled WGS sequence"/>
</dbReference>
<reference evidence="2" key="1">
    <citation type="submission" date="2022-04" db="EMBL/GenBank/DDBJ databases">
        <title>Mucilaginibacter sp. RS28 isolated from freshwater.</title>
        <authorList>
            <person name="Ko S.-R."/>
        </authorList>
    </citation>
    <scope>NUCLEOTIDE SEQUENCE</scope>
    <source>
        <strain evidence="2">RS28</strain>
    </source>
</reference>
<feature type="domain" description="DUF6671" evidence="1">
    <location>
        <begin position="62"/>
        <end position="276"/>
    </location>
</feature>
<dbReference type="InterPro" id="IPR046612">
    <property type="entry name" value="DUF6671"/>
</dbReference>
<gene>
    <name evidence="2" type="ORF">MUY27_07675</name>
</gene>
<protein>
    <recommendedName>
        <fullName evidence="1">DUF6671 domain-containing protein</fullName>
    </recommendedName>
</protein>
<proteinExistence type="predicted"/>
<evidence type="ECO:0000313" key="2">
    <source>
        <dbReference type="EMBL" id="MCJ8209584.1"/>
    </source>
</evidence>
<name>A0A9X1X6I4_9SPHI</name>
<evidence type="ECO:0000259" key="1">
    <source>
        <dbReference type="Pfam" id="PF20376"/>
    </source>
</evidence>
<dbReference type="AlphaFoldDB" id="A0A9X1X6I4"/>
<evidence type="ECO:0000313" key="3">
    <source>
        <dbReference type="Proteomes" id="UP001139450"/>
    </source>
</evidence>
<dbReference type="Pfam" id="PF20376">
    <property type="entry name" value="DUF6671"/>
    <property type="match status" value="1"/>
</dbReference>
<comment type="caution">
    <text evidence="2">The sequence shown here is derived from an EMBL/GenBank/DDBJ whole genome shotgun (WGS) entry which is preliminary data.</text>
</comment>
<keyword evidence="3" id="KW-1185">Reference proteome</keyword>
<dbReference type="RefSeq" id="WP_245129420.1">
    <property type="nucleotide sequence ID" value="NZ_JALJEJ010000003.1"/>
</dbReference>